<sequence length="383" mass="41112">MKRPTLNRRALAMLVIVVPLVVLFGYVGLRSGPLAPVAVTTVPVASRSVAPALFGIGTVEVRYTYKIGPTSTGRLRHLDVHVGDRVMAGQLLGEMDPIDLHERMRAQESTVRSAEASLHEAELKQAYASTQARRYAQLFAARATSEEIAVTKRHELQLADAALASASGQLARARADLEVLLAQYQDLRLIAPVDGMVTMRDADPGSTVVAGQAVVEIIDPGSYWINVRFDQVGATGLAEGLPARIVLRSRAGEALPGRILRIEPKADAVTEELLAKVVFDTPLEPLPPVGELAEVTIEMPALPAALAIPNGAVRRDRDTIGVWRILNGKLHFTPVQLGAADLTGYVQVTRGLESGDQVVLYSESALAAHNRIHVVTQIPGVAR</sequence>
<name>A0A2N8SV43_STUST</name>
<comment type="caution">
    <text evidence="6">The sequence shown here is derived from an EMBL/GenBank/DDBJ whole genome shotgun (WGS) entry which is preliminary data.</text>
</comment>
<evidence type="ECO:0000256" key="4">
    <source>
        <dbReference type="SAM" id="Phobius"/>
    </source>
</evidence>
<dbReference type="EMBL" id="POUT01000013">
    <property type="protein sequence ID" value="PNG06353.1"/>
    <property type="molecule type" value="Genomic_DNA"/>
</dbReference>
<accession>A0A2N8SV43</accession>
<dbReference type="Proteomes" id="UP000236023">
    <property type="component" value="Unassembled WGS sequence"/>
</dbReference>
<feature type="domain" description="Multidrug resistance protein MdtA-like barrel-sandwich hybrid" evidence="5">
    <location>
        <begin position="66"/>
        <end position="217"/>
    </location>
</feature>
<evidence type="ECO:0000256" key="3">
    <source>
        <dbReference type="SAM" id="Coils"/>
    </source>
</evidence>
<dbReference type="Gene3D" id="1.10.287.470">
    <property type="entry name" value="Helix hairpin bin"/>
    <property type="match status" value="1"/>
</dbReference>
<feature type="transmembrane region" description="Helical" evidence="4">
    <location>
        <begin position="12"/>
        <end position="29"/>
    </location>
</feature>
<organism evidence="6 7">
    <name type="scientific">Stutzerimonas stutzeri</name>
    <name type="common">Pseudomonas stutzeri</name>
    <dbReference type="NCBI Taxonomy" id="316"/>
    <lineage>
        <taxon>Bacteria</taxon>
        <taxon>Pseudomonadati</taxon>
        <taxon>Pseudomonadota</taxon>
        <taxon>Gammaproteobacteria</taxon>
        <taxon>Pseudomonadales</taxon>
        <taxon>Pseudomonadaceae</taxon>
        <taxon>Stutzerimonas</taxon>
    </lineage>
</organism>
<evidence type="ECO:0000256" key="2">
    <source>
        <dbReference type="ARBA" id="ARBA00023054"/>
    </source>
</evidence>
<proteinExistence type="inferred from homology"/>
<dbReference type="InterPro" id="IPR058625">
    <property type="entry name" value="MdtA-like_BSH"/>
</dbReference>
<evidence type="ECO:0000313" key="7">
    <source>
        <dbReference type="Proteomes" id="UP000236023"/>
    </source>
</evidence>
<dbReference type="PANTHER" id="PTHR30469">
    <property type="entry name" value="MULTIDRUG RESISTANCE PROTEIN MDTA"/>
    <property type="match status" value="1"/>
</dbReference>
<keyword evidence="2 3" id="KW-0175">Coiled coil</keyword>
<keyword evidence="4" id="KW-1133">Transmembrane helix</keyword>
<dbReference type="GO" id="GO:1990281">
    <property type="term" value="C:efflux pump complex"/>
    <property type="evidence" value="ECO:0007669"/>
    <property type="project" value="TreeGrafter"/>
</dbReference>
<dbReference type="GO" id="GO:0015562">
    <property type="term" value="F:efflux transmembrane transporter activity"/>
    <property type="evidence" value="ECO:0007669"/>
    <property type="project" value="TreeGrafter"/>
</dbReference>
<dbReference type="SUPFAM" id="SSF111369">
    <property type="entry name" value="HlyD-like secretion proteins"/>
    <property type="match status" value="1"/>
</dbReference>
<comment type="similarity">
    <text evidence="1">Belongs to the membrane fusion protein (MFP) (TC 8.A.1) family.</text>
</comment>
<dbReference type="Pfam" id="PF25917">
    <property type="entry name" value="BSH_RND"/>
    <property type="match status" value="1"/>
</dbReference>
<evidence type="ECO:0000259" key="5">
    <source>
        <dbReference type="Pfam" id="PF25917"/>
    </source>
</evidence>
<dbReference type="Gene3D" id="2.40.50.100">
    <property type="match status" value="1"/>
</dbReference>
<dbReference type="Gene3D" id="2.40.30.170">
    <property type="match status" value="1"/>
</dbReference>
<keyword evidence="4" id="KW-0812">Transmembrane</keyword>
<dbReference type="RefSeq" id="WP_102895436.1">
    <property type="nucleotide sequence ID" value="NZ_JAMOHU010000011.1"/>
</dbReference>
<evidence type="ECO:0000313" key="6">
    <source>
        <dbReference type="EMBL" id="PNG06353.1"/>
    </source>
</evidence>
<feature type="coiled-coil region" evidence="3">
    <location>
        <begin position="163"/>
        <end position="190"/>
    </location>
</feature>
<dbReference type="Gene3D" id="2.40.420.20">
    <property type="match status" value="1"/>
</dbReference>
<dbReference type="PANTHER" id="PTHR30469:SF15">
    <property type="entry name" value="HLYD FAMILY OF SECRETION PROTEINS"/>
    <property type="match status" value="1"/>
</dbReference>
<reference evidence="6 7" key="1">
    <citation type="submission" date="2018-01" db="EMBL/GenBank/DDBJ databases">
        <title>Denitrification phenotypes of diverse strains of Pseudomonas stutzeri.</title>
        <authorList>
            <person name="Milligan D.A."/>
            <person name="Bergaust L."/>
            <person name="Bakken L.R."/>
            <person name="Frostegard A."/>
        </authorList>
    </citation>
    <scope>NUCLEOTIDE SEQUENCE [LARGE SCALE GENOMIC DNA]</scope>
    <source>
        <strain evidence="6 7">24a75</strain>
    </source>
</reference>
<dbReference type="AlphaFoldDB" id="A0A2N8SV43"/>
<dbReference type="NCBIfam" id="TIGR01730">
    <property type="entry name" value="RND_mfp"/>
    <property type="match status" value="1"/>
</dbReference>
<gene>
    <name evidence="6" type="ORF">CXK94_18720</name>
</gene>
<keyword evidence="4" id="KW-0472">Membrane</keyword>
<evidence type="ECO:0000256" key="1">
    <source>
        <dbReference type="ARBA" id="ARBA00009477"/>
    </source>
</evidence>
<protein>
    <submittedName>
        <fullName evidence="6">Efflux transporter periplasmic adaptor subunit</fullName>
    </submittedName>
</protein>
<dbReference type="InterPro" id="IPR006143">
    <property type="entry name" value="RND_pump_MFP"/>
</dbReference>